<evidence type="ECO:0000256" key="1">
    <source>
        <dbReference type="SAM" id="MobiDB-lite"/>
    </source>
</evidence>
<reference evidence="3" key="1">
    <citation type="submission" date="2016-07" db="EMBL/GenBank/DDBJ databases">
        <authorList>
            <person name="Florea S."/>
            <person name="Webb J.S."/>
            <person name="Jaromczyk J."/>
            <person name="Schardl C.L."/>
        </authorList>
    </citation>
    <scope>NUCLEOTIDE SEQUENCE [LARGE SCALE GENOMIC DNA]</scope>
</reference>
<gene>
    <name evidence="2" type="primary">17</name>
    <name evidence="2" type="ORF">SEA_HEDWIG_17</name>
</gene>
<feature type="compositionally biased region" description="Basic residues" evidence="1">
    <location>
        <begin position="19"/>
        <end position="28"/>
    </location>
</feature>
<evidence type="ECO:0000313" key="2">
    <source>
        <dbReference type="EMBL" id="AON97310.1"/>
    </source>
</evidence>
<keyword evidence="3" id="KW-1185">Reference proteome</keyword>
<feature type="region of interest" description="Disordered" evidence="1">
    <location>
        <begin position="1"/>
        <end position="51"/>
    </location>
</feature>
<organism evidence="2 3">
    <name type="scientific">Gordonia phage Hedwig</name>
    <dbReference type="NCBI Taxonomy" id="1887648"/>
    <lineage>
        <taxon>Viruses</taxon>
        <taxon>Duplodnaviria</taxon>
        <taxon>Heunggongvirae</taxon>
        <taxon>Uroviricota</taxon>
        <taxon>Caudoviricetes</taxon>
        <taxon>Hedwigvirus</taxon>
        <taxon>Hedwigvirus hedwig</taxon>
    </lineage>
</organism>
<sequence length="139" mass="15395">MTTQTGNRAQRRATPTKAAAKRTAKKAPPKPAAAAALDEQARPSSAIDESRAREVDGVTLVPFDFRGDTYWFPRDVEDWDLRAMRAFEDDKALTALEYLFADDENGKSGYDLLMSRGYRLGDVEELFELVADVGGFSEA</sequence>
<name>A0A1C9EHU2_9CAUD</name>
<accession>A0A1C9EHU2</accession>
<dbReference type="OrthoDB" id="24762at10239"/>
<dbReference type="EMBL" id="KX557279">
    <property type="protein sequence ID" value="AON97310.1"/>
    <property type="molecule type" value="Genomic_DNA"/>
</dbReference>
<proteinExistence type="predicted"/>
<dbReference type="RefSeq" id="YP_009289826.1">
    <property type="nucleotide sequence ID" value="NC_031099.1"/>
</dbReference>
<protein>
    <recommendedName>
        <fullName evidence="4">Tail assembly chaperone</fullName>
    </recommendedName>
</protein>
<evidence type="ECO:0000313" key="3">
    <source>
        <dbReference type="Proteomes" id="UP000203073"/>
    </source>
</evidence>
<dbReference type="Proteomes" id="UP000203073">
    <property type="component" value="Segment"/>
</dbReference>
<evidence type="ECO:0008006" key="4">
    <source>
        <dbReference type="Google" id="ProtNLM"/>
    </source>
</evidence>
<dbReference type="GeneID" id="29056464"/>
<dbReference type="KEGG" id="vg:29056464"/>